<name>A0A9X7TTL1_LACJH</name>
<proteinExistence type="predicted"/>
<protein>
    <submittedName>
        <fullName evidence="2">Uncharacterized protein</fullName>
    </submittedName>
</protein>
<keyword evidence="1" id="KW-0812">Transmembrane</keyword>
<dbReference type="AlphaFoldDB" id="A0A9X7TTL1"/>
<gene>
    <name evidence="2" type="ORF">GTO82_00775</name>
</gene>
<evidence type="ECO:0000256" key="1">
    <source>
        <dbReference type="SAM" id="Phobius"/>
    </source>
</evidence>
<evidence type="ECO:0000313" key="2">
    <source>
        <dbReference type="EMBL" id="QLL67493.1"/>
    </source>
</evidence>
<dbReference type="Proteomes" id="UP000510788">
    <property type="component" value="Chromosome"/>
</dbReference>
<organism evidence="2 3">
    <name type="scientific">Lactobacillus johnsonii</name>
    <dbReference type="NCBI Taxonomy" id="33959"/>
    <lineage>
        <taxon>Bacteria</taxon>
        <taxon>Bacillati</taxon>
        <taxon>Bacillota</taxon>
        <taxon>Bacilli</taxon>
        <taxon>Lactobacillales</taxon>
        <taxon>Lactobacillaceae</taxon>
        <taxon>Lactobacillus</taxon>
    </lineage>
</organism>
<dbReference type="RefSeq" id="WP_180873428.1">
    <property type="nucleotide sequence ID" value="NZ_CP047409.1"/>
</dbReference>
<sequence length="118" mass="13304">MIKFLIIFITSFAFVLFLHEITHFATAKVLGLSPKFIISKAGTPIVRYKNSHEYIKIFFVAISAPIIVISVTAILPNISEFILVKILGILNIINLLPITTDGEVAVYAILKLWKRKNY</sequence>
<dbReference type="EMBL" id="CP047409">
    <property type="protein sequence ID" value="QLL67493.1"/>
    <property type="molecule type" value="Genomic_DNA"/>
</dbReference>
<keyword evidence="1" id="KW-0472">Membrane</keyword>
<feature type="transmembrane region" description="Helical" evidence="1">
    <location>
        <begin position="87"/>
        <end position="110"/>
    </location>
</feature>
<accession>A0A9X7TTL1</accession>
<feature type="transmembrane region" description="Helical" evidence="1">
    <location>
        <begin position="54"/>
        <end position="75"/>
    </location>
</feature>
<evidence type="ECO:0000313" key="3">
    <source>
        <dbReference type="Proteomes" id="UP000510788"/>
    </source>
</evidence>
<reference evidence="2 3" key="1">
    <citation type="submission" date="2020-01" db="EMBL/GenBank/DDBJ databases">
        <title>Complete and circular genome sequences of six lactobacillus isolates from horses.</title>
        <authorList>
            <person name="Hassan H.M."/>
        </authorList>
    </citation>
    <scope>NUCLEOTIDE SEQUENCE [LARGE SCALE GENOMIC DNA]</scope>
    <source>
        <strain evidence="2 3">3DG</strain>
    </source>
</reference>
<keyword evidence="1" id="KW-1133">Transmembrane helix</keyword>